<dbReference type="SUPFAM" id="SSF103481">
    <property type="entry name" value="Multidrug resistance efflux transporter EmrE"/>
    <property type="match status" value="2"/>
</dbReference>
<accession>A0A7J7GSF2</accession>
<sequence>MNMKMKSSNAILGCSHLMMLMKNNLPDICMVMCNIVYAGMVLLSKAVISKGMNPYIFGAYRQAFATIALAPFAFYLERKNSAPLSCSILCKIFLASLIGITLCINLWNISLGYIPATFVSATSNAIPAITFILAILLSGWYFFRRESVAITEWSGVAKVLGTMLCVGGAVVYSFVKGPPVYPQATQDQNSQSYTGCGTKAQCLKGSLFALSAQVNWSLWLIMQGPLTKIYPDKLRLTTIQCFFSCIQSAIWAVAVERNISAWKLGWDLNLLVVAYCGVIFVAPTFWLRIWVIEKRGPVFSAAFNPLGFIVTAIFSAFLWKETPHWGSVCGALLLVGGLYGVLWGKHKEAKAKPLLEQKSETKEAKSVEQKSETKEESV</sequence>
<evidence type="ECO:0000256" key="5">
    <source>
        <dbReference type="ARBA" id="ARBA00023136"/>
    </source>
</evidence>
<dbReference type="GO" id="GO:0016020">
    <property type="term" value="C:membrane"/>
    <property type="evidence" value="ECO:0007669"/>
    <property type="project" value="UniProtKB-SubCell"/>
</dbReference>
<evidence type="ECO:0000256" key="4">
    <source>
        <dbReference type="ARBA" id="ARBA00022989"/>
    </source>
</evidence>
<evidence type="ECO:0000259" key="8">
    <source>
        <dbReference type="Pfam" id="PF00892"/>
    </source>
</evidence>
<evidence type="ECO:0000256" key="3">
    <source>
        <dbReference type="ARBA" id="ARBA00022692"/>
    </source>
</evidence>
<reference evidence="10" key="1">
    <citation type="journal article" date="2020" name="Nat. Commun.">
        <title>Genome assembly of wild tea tree DASZ reveals pedigree and selection history of tea varieties.</title>
        <authorList>
            <person name="Zhang W."/>
            <person name="Zhang Y."/>
            <person name="Qiu H."/>
            <person name="Guo Y."/>
            <person name="Wan H."/>
            <person name="Zhang X."/>
            <person name="Scossa F."/>
            <person name="Alseekh S."/>
            <person name="Zhang Q."/>
            <person name="Wang P."/>
            <person name="Xu L."/>
            <person name="Schmidt M.H."/>
            <person name="Jia X."/>
            <person name="Li D."/>
            <person name="Zhu A."/>
            <person name="Guo F."/>
            <person name="Chen W."/>
            <person name="Ni D."/>
            <person name="Usadel B."/>
            <person name="Fernie A.R."/>
            <person name="Wen W."/>
        </authorList>
    </citation>
    <scope>NUCLEOTIDE SEQUENCE [LARGE SCALE GENOMIC DNA]</scope>
    <source>
        <strain evidence="10">cv. G240</strain>
    </source>
</reference>
<dbReference type="Pfam" id="PF00892">
    <property type="entry name" value="EamA"/>
    <property type="match status" value="2"/>
</dbReference>
<protein>
    <recommendedName>
        <fullName evidence="6">WAT1-related protein</fullName>
    </recommendedName>
</protein>
<dbReference type="EMBL" id="JACBKZ010000009">
    <property type="protein sequence ID" value="KAF5942364.1"/>
    <property type="molecule type" value="Genomic_DNA"/>
</dbReference>
<feature type="transmembrane region" description="Helical" evidence="6">
    <location>
        <begin position="88"/>
        <end position="113"/>
    </location>
</feature>
<feature type="domain" description="EamA" evidence="8">
    <location>
        <begin position="204"/>
        <end position="342"/>
    </location>
</feature>
<dbReference type="GO" id="GO:0022857">
    <property type="term" value="F:transmembrane transporter activity"/>
    <property type="evidence" value="ECO:0007669"/>
    <property type="project" value="InterPro"/>
</dbReference>
<keyword evidence="10" id="KW-1185">Reference proteome</keyword>
<organism evidence="9 10">
    <name type="scientific">Camellia sinensis</name>
    <name type="common">Tea plant</name>
    <name type="synonym">Thea sinensis</name>
    <dbReference type="NCBI Taxonomy" id="4442"/>
    <lineage>
        <taxon>Eukaryota</taxon>
        <taxon>Viridiplantae</taxon>
        <taxon>Streptophyta</taxon>
        <taxon>Embryophyta</taxon>
        <taxon>Tracheophyta</taxon>
        <taxon>Spermatophyta</taxon>
        <taxon>Magnoliopsida</taxon>
        <taxon>eudicotyledons</taxon>
        <taxon>Gunneridae</taxon>
        <taxon>Pentapetalae</taxon>
        <taxon>asterids</taxon>
        <taxon>Ericales</taxon>
        <taxon>Theaceae</taxon>
        <taxon>Camellia</taxon>
    </lineage>
</organism>
<proteinExistence type="inferred from homology"/>
<feature type="domain" description="EamA" evidence="8">
    <location>
        <begin position="27"/>
        <end position="139"/>
    </location>
</feature>
<dbReference type="AlphaFoldDB" id="A0A7J7GSF2"/>
<reference evidence="9 10" key="2">
    <citation type="submission" date="2020-07" db="EMBL/GenBank/DDBJ databases">
        <title>Genome assembly of wild tea tree DASZ reveals pedigree and selection history of tea varieties.</title>
        <authorList>
            <person name="Zhang W."/>
        </authorList>
    </citation>
    <scope>NUCLEOTIDE SEQUENCE [LARGE SCALE GENOMIC DNA]</scope>
    <source>
        <strain evidence="10">cv. G240</strain>
        <tissue evidence="9">Leaf</tissue>
    </source>
</reference>
<dbReference type="PANTHER" id="PTHR31218">
    <property type="entry name" value="WAT1-RELATED PROTEIN"/>
    <property type="match status" value="1"/>
</dbReference>
<keyword evidence="3 6" id="KW-0812">Transmembrane</keyword>
<evidence type="ECO:0000256" key="2">
    <source>
        <dbReference type="ARBA" id="ARBA00007635"/>
    </source>
</evidence>
<feature type="transmembrane region" description="Helical" evidence="6">
    <location>
        <begin position="125"/>
        <end position="143"/>
    </location>
</feature>
<feature type="region of interest" description="Disordered" evidence="7">
    <location>
        <begin position="354"/>
        <end position="378"/>
    </location>
</feature>
<keyword evidence="4 6" id="KW-1133">Transmembrane helix</keyword>
<feature type="transmembrane region" description="Helical" evidence="6">
    <location>
        <begin position="298"/>
        <end position="319"/>
    </location>
</feature>
<dbReference type="InterPro" id="IPR000620">
    <property type="entry name" value="EamA_dom"/>
</dbReference>
<comment type="caution">
    <text evidence="9">The sequence shown here is derived from an EMBL/GenBank/DDBJ whole genome shotgun (WGS) entry which is preliminary data.</text>
</comment>
<name>A0A7J7GSF2_CAMSI</name>
<feature type="transmembrane region" description="Helical" evidence="6">
    <location>
        <begin position="266"/>
        <end position="286"/>
    </location>
</feature>
<feature type="transmembrane region" description="Helical" evidence="6">
    <location>
        <begin position="28"/>
        <end position="48"/>
    </location>
</feature>
<evidence type="ECO:0000313" key="9">
    <source>
        <dbReference type="EMBL" id="KAF5942364.1"/>
    </source>
</evidence>
<comment type="subcellular location">
    <subcellularLocation>
        <location evidence="1 6">Membrane</location>
        <topology evidence="1 6">Multi-pass membrane protein</topology>
    </subcellularLocation>
</comment>
<dbReference type="InterPro" id="IPR037185">
    <property type="entry name" value="EmrE-like"/>
</dbReference>
<evidence type="ECO:0000313" key="10">
    <source>
        <dbReference type="Proteomes" id="UP000593564"/>
    </source>
</evidence>
<feature type="transmembrane region" description="Helical" evidence="6">
    <location>
        <begin position="155"/>
        <end position="175"/>
    </location>
</feature>
<keyword evidence="5 6" id="KW-0472">Membrane</keyword>
<feature type="transmembrane region" description="Helical" evidence="6">
    <location>
        <begin position="54"/>
        <end position="76"/>
    </location>
</feature>
<dbReference type="Proteomes" id="UP000593564">
    <property type="component" value="Unassembled WGS sequence"/>
</dbReference>
<evidence type="ECO:0000256" key="1">
    <source>
        <dbReference type="ARBA" id="ARBA00004141"/>
    </source>
</evidence>
<feature type="transmembrane region" description="Helical" evidence="6">
    <location>
        <begin position="325"/>
        <end position="344"/>
    </location>
</feature>
<evidence type="ECO:0000256" key="7">
    <source>
        <dbReference type="SAM" id="MobiDB-lite"/>
    </source>
</evidence>
<gene>
    <name evidence="9" type="ORF">HYC85_020006</name>
</gene>
<comment type="similarity">
    <text evidence="2 6">Belongs to the drug/metabolite transporter (DMT) superfamily. Plant drug/metabolite exporter (P-DME) (TC 2.A.7.4) family.</text>
</comment>
<dbReference type="InterPro" id="IPR030184">
    <property type="entry name" value="WAT1-related"/>
</dbReference>
<evidence type="ECO:0000256" key="6">
    <source>
        <dbReference type="RuleBase" id="RU363077"/>
    </source>
</evidence>